<feature type="compositionally biased region" description="Pro residues" evidence="1">
    <location>
        <begin position="106"/>
        <end position="116"/>
    </location>
</feature>
<gene>
    <name evidence="2" type="ORF">DTER00134_LOCUS7665</name>
</gene>
<name>A0A7S3QTS8_DUNTE</name>
<reference evidence="2" key="1">
    <citation type="submission" date="2021-01" db="EMBL/GenBank/DDBJ databases">
        <authorList>
            <person name="Corre E."/>
            <person name="Pelletier E."/>
            <person name="Niang G."/>
            <person name="Scheremetjew M."/>
            <person name="Finn R."/>
            <person name="Kale V."/>
            <person name="Holt S."/>
            <person name="Cochrane G."/>
            <person name="Meng A."/>
            <person name="Brown T."/>
            <person name="Cohen L."/>
        </authorList>
    </citation>
    <scope>NUCLEOTIDE SEQUENCE</scope>
    <source>
        <strain evidence="2">CCMP1320</strain>
    </source>
</reference>
<evidence type="ECO:0000313" key="2">
    <source>
        <dbReference type="EMBL" id="CAE0492592.1"/>
    </source>
</evidence>
<evidence type="ECO:0000256" key="1">
    <source>
        <dbReference type="SAM" id="MobiDB-lite"/>
    </source>
</evidence>
<sequence length="116" mass="12378">MRAIPLRTSLVCLLAVSLYYQYSSVVVEKVRSRGRCGRGSSFDALHGARTHANASALLLLLLVARRSIFAASGGVVRGAADVLREAMNPHQENAGRVLPGTVRKGPLPPLGTPEFL</sequence>
<protein>
    <submittedName>
        <fullName evidence="2">Uncharacterized protein</fullName>
    </submittedName>
</protein>
<proteinExistence type="predicted"/>
<dbReference type="EMBL" id="HBIP01013356">
    <property type="protein sequence ID" value="CAE0492592.1"/>
    <property type="molecule type" value="Transcribed_RNA"/>
</dbReference>
<dbReference type="AlphaFoldDB" id="A0A7S3QTS8"/>
<feature type="region of interest" description="Disordered" evidence="1">
    <location>
        <begin position="93"/>
        <end position="116"/>
    </location>
</feature>
<accession>A0A7S3QTS8</accession>
<organism evidence="2">
    <name type="scientific">Dunaliella tertiolecta</name>
    <name type="common">Green alga</name>
    <dbReference type="NCBI Taxonomy" id="3047"/>
    <lineage>
        <taxon>Eukaryota</taxon>
        <taxon>Viridiplantae</taxon>
        <taxon>Chlorophyta</taxon>
        <taxon>core chlorophytes</taxon>
        <taxon>Chlorophyceae</taxon>
        <taxon>CS clade</taxon>
        <taxon>Chlamydomonadales</taxon>
        <taxon>Dunaliellaceae</taxon>
        <taxon>Dunaliella</taxon>
    </lineage>
</organism>